<proteinExistence type="predicted"/>
<evidence type="ECO:0000313" key="2">
    <source>
        <dbReference type="Proteomes" id="UP001485301"/>
    </source>
</evidence>
<reference evidence="1" key="1">
    <citation type="submission" date="2024-04" db="EMBL/GenBank/DDBJ databases">
        <title>Complete genome sequence of Sphingobacterium thalpophiium BAA-1094.</title>
        <authorList>
            <person name="Adaikpoh B.I."/>
        </authorList>
    </citation>
    <scope>NUCLEOTIDE SEQUENCE</scope>
    <source>
        <strain evidence="1">BAA-1094</strain>
    </source>
</reference>
<accession>A0ACD5BW14</accession>
<name>A0ACD5BW14_9SPHI</name>
<gene>
    <name evidence="1" type="ORF">AACH28_13485</name>
</gene>
<sequence>MKNKDLFIADLIRIFPNLEEEILDEDYSFSITLKMGSLKRYIQKAIDDDNSDLFDAVVAFLNENLPLVDKKVQNTIFISFLEKLDFSGTPKFKQKLVGTLRRAHGYWKLHDRKKIPG</sequence>
<protein>
    <submittedName>
        <fullName evidence="1">Uncharacterized protein</fullName>
    </submittedName>
</protein>
<evidence type="ECO:0000313" key="1">
    <source>
        <dbReference type="EMBL" id="WZN53669.1"/>
    </source>
</evidence>
<dbReference type="Proteomes" id="UP001485301">
    <property type="component" value="Chromosome"/>
</dbReference>
<keyword evidence="2" id="KW-1185">Reference proteome</keyword>
<dbReference type="EMBL" id="CP151087">
    <property type="protein sequence ID" value="WZN53669.1"/>
    <property type="molecule type" value="Genomic_DNA"/>
</dbReference>
<organism evidence="1 2">
    <name type="scientific">Sphingobacterium thalpophilum</name>
    <dbReference type="NCBI Taxonomy" id="259"/>
    <lineage>
        <taxon>Bacteria</taxon>
        <taxon>Pseudomonadati</taxon>
        <taxon>Bacteroidota</taxon>
        <taxon>Sphingobacteriia</taxon>
        <taxon>Sphingobacteriales</taxon>
        <taxon>Sphingobacteriaceae</taxon>
        <taxon>Sphingobacterium</taxon>
    </lineage>
</organism>